<evidence type="ECO:0000256" key="1">
    <source>
        <dbReference type="SAM" id="SignalP"/>
    </source>
</evidence>
<feature type="domain" description="TTHB210-like" evidence="2">
    <location>
        <begin position="73"/>
        <end position="120"/>
    </location>
</feature>
<dbReference type="Pfam" id="PF18197">
    <property type="entry name" value="TTHB210-like"/>
    <property type="match status" value="1"/>
</dbReference>
<dbReference type="InterPro" id="IPR040832">
    <property type="entry name" value="TTHB210-like_dom"/>
</dbReference>
<dbReference type="InterPro" id="IPR033786">
    <property type="entry name" value="TTHB210-like"/>
</dbReference>
<name>A0ABV0K526_9CYAN</name>
<dbReference type="CDD" id="cd11669">
    <property type="entry name" value="TTHB210-like"/>
    <property type="match status" value="1"/>
</dbReference>
<feature type="signal peptide" evidence="1">
    <location>
        <begin position="1"/>
        <end position="26"/>
    </location>
</feature>
<proteinExistence type="predicted"/>
<sequence length="276" mass="30086">MRPFQILLYSTSAALVLLSATGYSQVSDMALDSNPQPIAGMASASEDNTDPSVIEGEPQTLGNGTVRTYVALDSQNHPQEVGVTITAAALAGLPQEGTELILPLPFQAESTAIDHIAIDWRPHGHPPEPIYGDAHFDIHAYTLTPAEREAITAQGADLEKAYKTPAPEYIPAGYVMAPDSAEPRMGAHWADPTAAEFQGHPHGFDHTLIYGFYEGAIAFIEPMVSFDFLRSQQDFEGAFALPQNYAKPGLYPTRYRIAYNEADQTYTVALTDFWQP</sequence>
<dbReference type="Proteomes" id="UP001482513">
    <property type="component" value="Unassembled WGS sequence"/>
</dbReference>
<dbReference type="EMBL" id="JAMPKX010000005">
    <property type="protein sequence ID" value="MEP0947871.1"/>
    <property type="molecule type" value="Genomic_DNA"/>
</dbReference>
<keyword evidence="4" id="KW-1185">Reference proteome</keyword>
<reference evidence="3 4" key="1">
    <citation type="submission" date="2022-04" db="EMBL/GenBank/DDBJ databases">
        <title>Positive selection, recombination, and allopatry shape intraspecific diversity of widespread and dominant cyanobacteria.</title>
        <authorList>
            <person name="Wei J."/>
            <person name="Shu W."/>
            <person name="Hu C."/>
        </authorList>
    </citation>
    <scope>NUCLEOTIDE SEQUENCE [LARGE SCALE GENOMIC DNA]</scope>
    <source>
        <strain evidence="3 4">DQ-A4</strain>
    </source>
</reference>
<organism evidence="3 4">
    <name type="scientific">Leptolyngbya subtilissima DQ-A4</name>
    <dbReference type="NCBI Taxonomy" id="2933933"/>
    <lineage>
        <taxon>Bacteria</taxon>
        <taxon>Bacillati</taxon>
        <taxon>Cyanobacteriota</taxon>
        <taxon>Cyanophyceae</taxon>
        <taxon>Leptolyngbyales</taxon>
        <taxon>Leptolyngbyaceae</taxon>
        <taxon>Leptolyngbya group</taxon>
        <taxon>Leptolyngbya</taxon>
    </lineage>
</organism>
<protein>
    <submittedName>
        <fullName evidence="3">DUF5602 domain-containing protein</fullName>
    </submittedName>
</protein>
<comment type="caution">
    <text evidence="3">The sequence shown here is derived from an EMBL/GenBank/DDBJ whole genome shotgun (WGS) entry which is preliminary data.</text>
</comment>
<feature type="chain" id="PRO_5047182370" evidence="1">
    <location>
        <begin position="27"/>
        <end position="276"/>
    </location>
</feature>
<accession>A0ABV0K526</accession>
<gene>
    <name evidence="3" type="ORF">NC992_13385</name>
</gene>
<dbReference type="RefSeq" id="WP_190700461.1">
    <property type="nucleotide sequence ID" value="NZ_JAMPKX010000005.1"/>
</dbReference>
<evidence type="ECO:0000313" key="3">
    <source>
        <dbReference type="EMBL" id="MEP0947871.1"/>
    </source>
</evidence>
<evidence type="ECO:0000313" key="4">
    <source>
        <dbReference type="Proteomes" id="UP001482513"/>
    </source>
</evidence>
<keyword evidence="1" id="KW-0732">Signal</keyword>
<evidence type="ECO:0000259" key="2">
    <source>
        <dbReference type="Pfam" id="PF18197"/>
    </source>
</evidence>